<proteinExistence type="predicted"/>
<evidence type="ECO:0000256" key="1">
    <source>
        <dbReference type="SAM" id="Coils"/>
    </source>
</evidence>
<evidence type="ECO:0000313" key="3">
    <source>
        <dbReference type="EMBL" id="ODM20118.1"/>
    </source>
</evidence>
<dbReference type="AlphaFoldDB" id="A0A1E3BGU5"/>
<organism evidence="3 4">
    <name type="scientific">Aspergillus cristatus</name>
    <name type="common">Chinese Fuzhuan brick tea-fermentation fungus</name>
    <name type="synonym">Eurotium cristatum</name>
    <dbReference type="NCBI Taxonomy" id="573508"/>
    <lineage>
        <taxon>Eukaryota</taxon>
        <taxon>Fungi</taxon>
        <taxon>Dikarya</taxon>
        <taxon>Ascomycota</taxon>
        <taxon>Pezizomycotina</taxon>
        <taxon>Eurotiomycetes</taxon>
        <taxon>Eurotiomycetidae</taxon>
        <taxon>Eurotiales</taxon>
        <taxon>Aspergillaceae</taxon>
        <taxon>Aspergillus</taxon>
        <taxon>Aspergillus subgen. Aspergillus</taxon>
    </lineage>
</organism>
<dbReference type="VEuPathDB" id="FungiDB:SI65_05105"/>
<gene>
    <name evidence="3" type="ORF">SI65_05105</name>
</gene>
<dbReference type="EMBL" id="JXNT01000004">
    <property type="protein sequence ID" value="ODM20118.1"/>
    <property type="molecule type" value="Genomic_DNA"/>
</dbReference>
<feature type="region of interest" description="Disordered" evidence="2">
    <location>
        <begin position="1"/>
        <end position="20"/>
    </location>
</feature>
<comment type="caution">
    <text evidence="3">The sequence shown here is derived from an EMBL/GenBank/DDBJ whole genome shotgun (WGS) entry which is preliminary data.</text>
</comment>
<evidence type="ECO:0000313" key="4">
    <source>
        <dbReference type="Proteomes" id="UP000094569"/>
    </source>
</evidence>
<protein>
    <submittedName>
        <fullName evidence="3">Uncharacterized protein</fullName>
    </submittedName>
</protein>
<dbReference type="Proteomes" id="UP000094569">
    <property type="component" value="Unassembled WGS sequence"/>
</dbReference>
<accession>A0A1E3BGU5</accession>
<evidence type="ECO:0000256" key="2">
    <source>
        <dbReference type="SAM" id="MobiDB-lite"/>
    </source>
</evidence>
<name>A0A1E3BGU5_ASPCR</name>
<keyword evidence="4" id="KW-1185">Reference proteome</keyword>
<feature type="coiled-coil region" evidence="1">
    <location>
        <begin position="38"/>
        <end position="72"/>
    </location>
</feature>
<reference evidence="3 4" key="1">
    <citation type="journal article" date="2016" name="BMC Genomics">
        <title>Comparative genomic and transcriptomic analyses of the Fuzhuan brick tea-fermentation fungus Aspergillus cristatus.</title>
        <authorList>
            <person name="Ge Y."/>
            <person name="Wang Y."/>
            <person name="Liu Y."/>
            <person name="Tan Y."/>
            <person name="Ren X."/>
            <person name="Zhang X."/>
            <person name="Hyde K.D."/>
            <person name="Liu Y."/>
            <person name="Liu Z."/>
        </authorList>
    </citation>
    <scope>NUCLEOTIDE SEQUENCE [LARGE SCALE GENOMIC DNA]</scope>
    <source>
        <strain evidence="3 4">GZAAS20.1005</strain>
    </source>
</reference>
<sequence>MWGNDTHSATPAPKAPTPGQLLRQQELQAIRGVIRKEIKDILAEHAGLKRKIKELEEGDKQLGGKLKEANKREKNVKDEMKYLHDSMN</sequence>
<keyword evidence="1" id="KW-0175">Coiled coil</keyword>